<dbReference type="InterPro" id="IPR016181">
    <property type="entry name" value="Acyl_CoA_acyltransferase"/>
</dbReference>
<gene>
    <name evidence="2" type="ORF">ACFQ1R_00915</name>
</gene>
<protein>
    <submittedName>
        <fullName evidence="2">GNAT family N-acetyltransferase</fullName>
        <ecNumber evidence="2">2.3.1.-</ecNumber>
    </submittedName>
</protein>
<dbReference type="GO" id="GO:0016746">
    <property type="term" value="F:acyltransferase activity"/>
    <property type="evidence" value="ECO:0007669"/>
    <property type="project" value="UniProtKB-KW"/>
</dbReference>
<feature type="domain" description="BioF2-like acetyltransferase" evidence="1">
    <location>
        <begin position="99"/>
        <end position="247"/>
    </location>
</feature>
<keyword evidence="2" id="KW-0012">Acyltransferase</keyword>
<evidence type="ECO:0000313" key="3">
    <source>
        <dbReference type="Proteomes" id="UP001597061"/>
    </source>
</evidence>
<proteinExistence type="predicted"/>
<dbReference type="EC" id="2.3.1.-" evidence="2"/>
<reference evidence="3" key="1">
    <citation type="journal article" date="2019" name="Int. J. Syst. Evol. Microbiol.">
        <title>The Global Catalogue of Microorganisms (GCM) 10K type strain sequencing project: providing services to taxonomists for standard genome sequencing and annotation.</title>
        <authorList>
            <consortium name="The Broad Institute Genomics Platform"/>
            <consortium name="The Broad Institute Genome Sequencing Center for Infectious Disease"/>
            <person name="Wu L."/>
            <person name="Ma J."/>
        </authorList>
    </citation>
    <scope>NUCLEOTIDE SEQUENCE [LARGE SCALE GENOMIC DNA]</scope>
    <source>
        <strain evidence="3">CCUG 62414</strain>
    </source>
</reference>
<keyword evidence="2" id="KW-0808">Transferase</keyword>
<evidence type="ECO:0000313" key="2">
    <source>
        <dbReference type="EMBL" id="MFD0988642.1"/>
    </source>
</evidence>
<name>A0ABW3JDU5_9FLAO</name>
<dbReference type="EMBL" id="JBHTJI010000001">
    <property type="protein sequence ID" value="MFD0988642.1"/>
    <property type="molecule type" value="Genomic_DNA"/>
</dbReference>
<sequence length="393" mass="46596">MKHIKKEQFIWDFQNKEIIPSCYENVFFNNTTYKNELSLANKEKIVYVSLVPSYINYTLVNQEDYNQKKIQHIGKDGAGILIDGNYTTDTYLQKFTSKKLRINLKRGKTRLEESFNIKYECNFGSITADKYNFLLSELRIMLEKRFKEKNIENMFLKEWDLHTTNLYSLINTKKASLFVIYSDEKPISITINNHILNSILYSKTNAFDTDYSKFGLGQIDNYILLDWCLKNNYHFLDLGFGILEYKKKWCNLFYNYEYHLYTKKGSLTASSIALMESFKIKFKNNLKIFKIDKVLQSIKFIFKKTPIEKNNSSPVETLEVKTKSDEINDDFLKNINIKNKKFKALRQPIYNYLYNSKLHVDTIETYEVTNQKNTYIVKAEEDIIKIKVLSYES</sequence>
<dbReference type="RefSeq" id="WP_379924207.1">
    <property type="nucleotide sequence ID" value="NZ_JBHTJI010000001.1"/>
</dbReference>
<dbReference type="SUPFAM" id="SSF55729">
    <property type="entry name" value="Acyl-CoA N-acyltransferases (Nat)"/>
    <property type="match status" value="1"/>
</dbReference>
<accession>A0ABW3JDU5</accession>
<keyword evidence="3" id="KW-1185">Reference proteome</keyword>
<dbReference type="Pfam" id="PF13480">
    <property type="entry name" value="Acetyltransf_6"/>
    <property type="match status" value="1"/>
</dbReference>
<organism evidence="2 3">
    <name type="scientific">Mariniflexile jejuense</name>
    <dbReference type="NCBI Taxonomy" id="1173582"/>
    <lineage>
        <taxon>Bacteria</taxon>
        <taxon>Pseudomonadati</taxon>
        <taxon>Bacteroidota</taxon>
        <taxon>Flavobacteriia</taxon>
        <taxon>Flavobacteriales</taxon>
        <taxon>Flavobacteriaceae</taxon>
        <taxon>Mariniflexile</taxon>
    </lineage>
</organism>
<dbReference type="InterPro" id="IPR038740">
    <property type="entry name" value="BioF2-like_GNAT_dom"/>
</dbReference>
<dbReference type="Proteomes" id="UP001597061">
    <property type="component" value="Unassembled WGS sequence"/>
</dbReference>
<comment type="caution">
    <text evidence="2">The sequence shown here is derived from an EMBL/GenBank/DDBJ whole genome shotgun (WGS) entry which is preliminary data.</text>
</comment>
<evidence type="ECO:0000259" key="1">
    <source>
        <dbReference type="Pfam" id="PF13480"/>
    </source>
</evidence>